<accession>A0A1K2H8I2</accession>
<feature type="transmembrane region" description="Helical" evidence="1">
    <location>
        <begin position="26"/>
        <end position="53"/>
    </location>
</feature>
<evidence type="ECO:0000313" key="3">
    <source>
        <dbReference type="EMBL" id="SFZ72935.1"/>
    </source>
</evidence>
<dbReference type="Proteomes" id="UP000185655">
    <property type="component" value="Unassembled WGS sequence"/>
</dbReference>
<proteinExistence type="predicted"/>
<dbReference type="Pfam" id="PF04854">
    <property type="entry name" value="DUF624"/>
    <property type="match status" value="1"/>
</dbReference>
<dbReference type="OrthoDB" id="9814991at2"/>
<dbReference type="STRING" id="1122154.SAMN02746068_00696"/>
<evidence type="ECO:0000313" key="4">
    <source>
        <dbReference type="Proteomes" id="UP000185655"/>
    </source>
</evidence>
<feature type="transmembrane region" description="Helical" evidence="1">
    <location>
        <begin position="74"/>
        <end position="101"/>
    </location>
</feature>
<keyword evidence="1" id="KW-0472">Membrane</keyword>
<dbReference type="Proteomes" id="UP000218979">
    <property type="component" value="Unassembled WGS sequence"/>
</dbReference>
<dbReference type="EMBL" id="JXJT01000007">
    <property type="protein sequence ID" value="PCS03942.1"/>
    <property type="molecule type" value="Genomic_DNA"/>
</dbReference>
<feature type="transmembrane region" description="Helical" evidence="1">
    <location>
        <begin position="177"/>
        <end position="202"/>
    </location>
</feature>
<feature type="transmembrane region" description="Helical" evidence="1">
    <location>
        <begin position="151"/>
        <end position="171"/>
    </location>
</feature>
<evidence type="ECO:0000313" key="2">
    <source>
        <dbReference type="EMBL" id="PCS03942.1"/>
    </source>
</evidence>
<dbReference type="AlphaFoldDB" id="A0A1K2H8I2"/>
<reference evidence="2 5" key="1">
    <citation type="submission" date="2014-12" db="EMBL/GenBank/DDBJ databases">
        <title>Draft genome sequences of 10 type strains of Lactococcus.</title>
        <authorList>
            <person name="Sun Z."/>
            <person name="Zhong Z."/>
            <person name="Liu W."/>
            <person name="Zhang W."/>
            <person name="Zhang H."/>
        </authorList>
    </citation>
    <scope>NUCLEOTIDE SEQUENCE [LARGE SCALE GENOMIC DNA]</scope>
    <source>
        <strain evidence="2 5">DSM 22330</strain>
    </source>
</reference>
<organism evidence="3 4">
    <name type="scientific">Pseudolactococcus chungangensis CAU 28 = DSM 22330</name>
    <dbReference type="NCBI Taxonomy" id="1122154"/>
    <lineage>
        <taxon>Bacteria</taxon>
        <taxon>Bacillati</taxon>
        <taxon>Bacillota</taxon>
        <taxon>Bacilli</taxon>
        <taxon>Lactobacillales</taxon>
        <taxon>Streptococcaceae</taxon>
        <taxon>Pseudolactococcus</taxon>
    </lineage>
</organism>
<evidence type="ECO:0000256" key="1">
    <source>
        <dbReference type="SAM" id="Phobius"/>
    </source>
</evidence>
<keyword evidence="1" id="KW-1133">Transmembrane helix</keyword>
<name>A0A1K2H8I2_9LACT</name>
<dbReference type="InterPro" id="IPR006938">
    <property type="entry name" value="DUF624"/>
</dbReference>
<gene>
    <name evidence="2" type="ORF">RR45_GL001970</name>
    <name evidence="3" type="ORF">SAMN02746068_00696</name>
</gene>
<dbReference type="RefSeq" id="WP_031365297.1">
    <property type="nucleotide sequence ID" value="NZ_FPKS01000003.1"/>
</dbReference>
<keyword evidence="1" id="KW-0812">Transmembrane</keyword>
<sequence length="208" mass="23210">MTNLFSYDGLIYKVGTKVFQLMVLNLLYLITCLPMVTIGAANTALTAVTIKMIEGKTGHVALDYLRAFKTNFKLATYYHLIFTMINLLVLLNYLFAGIVAIPIRPLVYLALGLAGLISLVGMTFIFPYIARFDDNGITTAKNAYLLVLRHGKISLLILIVTLLPIVLAMLTPVMMVFAIYLSTFIGFALIAYLKSFLLLSIYQQYQSK</sequence>
<evidence type="ECO:0000313" key="5">
    <source>
        <dbReference type="Proteomes" id="UP000218979"/>
    </source>
</evidence>
<keyword evidence="5" id="KW-1185">Reference proteome</keyword>
<dbReference type="EMBL" id="FPKS01000003">
    <property type="protein sequence ID" value="SFZ72935.1"/>
    <property type="molecule type" value="Genomic_DNA"/>
</dbReference>
<protein>
    <submittedName>
        <fullName evidence="3">Uncharacterized membrane protein YesL</fullName>
    </submittedName>
</protein>
<reference evidence="3 4" key="2">
    <citation type="submission" date="2016-11" db="EMBL/GenBank/DDBJ databases">
        <authorList>
            <person name="Jaros S."/>
            <person name="Januszkiewicz K."/>
            <person name="Wedrychowicz H."/>
        </authorList>
    </citation>
    <scope>NUCLEOTIDE SEQUENCE [LARGE SCALE GENOMIC DNA]</scope>
    <source>
        <strain evidence="3 4">DSM 22330</strain>
    </source>
</reference>
<feature type="transmembrane region" description="Helical" evidence="1">
    <location>
        <begin position="107"/>
        <end position="130"/>
    </location>
</feature>